<dbReference type="EC" id="4.1.1.104" evidence="4"/>
<dbReference type="GO" id="GO:0019323">
    <property type="term" value="P:pentose catabolic process"/>
    <property type="evidence" value="ECO:0007669"/>
    <property type="project" value="TreeGrafter"/>
</dbReference>
<proteinExistence type="predicted"/>
<dbReference type="Pfam" id="PF00596">
    <property type="entry name" value="Aldolase_II"/>
    <property type="match status" value="1"/>
</dbReference>
<dbReference type="AlphaFoldDB" id="A0A645HX24"/>
<evidence type="ECO:0000256" key="2">
    <source>
        <dbReference type="ARBA" id="ARBA00023239"/>
    </source>
</evidence>
<name>A0A645HX24_9ZZZZ</name>
<evidence type="ECO:0000313" key="4">
    <source>
        <dbReference type="EMBL" id="MPN43420.1"/>
    </source>
</evidence>
<keyword evidence="2 4" id="KW-0456">Lyase</keyword>
<accession>A0A645HX24</accession>
<feature type="domain" description="Class II aldolase/adducin N-terminal" evidence="3">
    <location>
        <begin position="1"/>
        <end position="162"/>
    </location>
</feature>
<dbReference type="Gene3D" id="3.40.225.10">
    <property type="entry name" value="Class II aldolase/adducin N-terminal domain"/>
    <property type="match status" value="1"/>
</dbReference>
<comment type="caution">
    <text evidence="4">The sequence shown here is derived from an EMBL/GenBank/DDBJ whole genome shotgun (WGS) entry which is preliminary data.</text>
</comment>
<sequence>MDANDGNISVKISENQILCTPTGVSKGFMEETGLVKADLWGNALEGEGKPSTEIKMHAMVYRENPDVRAVVHAHPKTATAFAVAGIPLDKPILTEAVVLLGPIPLAPYAVPGTEEVPKSIEPFCRDYNGALLANHGALTWGEDLTKAWFLMEAMEHYAEILYKTLYGIGRANELTVEQVNKLLELYG</sequence>
<reference evidence="4" key="1">
    <citation type="submission" date="2019-08" db="EMBL/GenBank/DDBJ databases">
        <authorList>
            <person name="Kucharzyk K."/>
            <person name="Murdoch R.W."/>
            <person name="Higgins S."/>
            <person name="Loffler F."/>
        </authorList>
    </citation>
    <scope>NUCLEOTIDE SEQUENCE</scope>
</reference>
<evidence type="ECO:0000256" key="1">
    <source>
        <dbReference type="ARBA" id="ARBA00022723"/>
    </source>
</evidence>
<dbReference type="SMART" id="SM01007">
    <property type="entry name" value="Aldolase_II"/>
    <property type="match status" value="1"/>
</dbReference>
<keyword evidence="1" id="KW-0479">Metal-binding</keyword>
<dbReference type="GO" id="GO:0046872">
    <property type="term" value="F:metal ion binding"/>
    <property type="evidence" value="ECO:0007669"/>
    <property type="project" value="UniProtKB-KW"/>
</dbReference>
<gene>
    <name evidence="4" type="primary">otnC_12</name>
    <name evidence="4" type="ORF">SDC9_190980</name>
</gene>
<organism evidence="4">
    <name type="scientific">bioreactor metagenome</name>
    <dbReference type="NCBI Taxonomy" id="1076179"/>
    <lineage>
        <taxon>unclassified sequences</taxon>
        <taxon>metagenomes</taxon>
        <taxon>ecological metagenomes</taxon>
    </lineage>
</organism>
<dbReference type="InterPro" id="IPR036409">
    <property type="entry name" value="Aldolase_II/adducin_N_sf"/>
</dbReference>
<dbReference type="SUPFAM" id="SSF53639">
    <property type="entry name" value="AraD/HMP-PK domain-like"/>
    <property type="match status" value="1"/>
</dbReference>
<dbReference type="PANTHER" id="PTHR22789:SF0">
    <property type="entry name" value="3-OXO-TETRONATE 4-PHOSPHATE DECARBOXYLASE-RELATED"/>
    <property type="match status" value="1"/>
</dbReference>
<dbReference type="GO" id="GO:0005829">
    <property type="term" value="C:cytosol"/>
    <property type="evidence" value="ECO:0007669"/>
    <property type="project" value="TreeGrafter"/>
</dbReference>
<dbReference type="GO" id="GO:0016832">
    <property type="term" value="F:aldehyde-lyase activity"/>
    <property type="evidence" value="ECO:0007669"/>
    <property type="project" value="TreeGrafter"/>
</dbReference>
<protein>
    <submittedName>
        <fullName evidence="4">3-oxo-tetronate 4-phosphate decarboxylase</fullName>
        <ecNumber evidence="4">4.1.1.104</ecNumber>
    </submittedName>
</protein>
<dbReference type="EMBL" id="VSSQ01101811">
    <property type="protein sequence ID" value="MPN43420.1"/>
    <property type="molecule type" value="Genomic_DNA"/>
</dbReference>
<dbReference type="InterPro" id="IPR050197">
    <property type="entry name" value="Aldolase_class_II_sugar_metab"/>
</dbReference>
<dbReference type="InterPro" id="IPR001303">
    <property type="entry name" value="Aldolase_II/adducin_N"/>
</dbReference>
<dbReference type="PANTHER" id="PTHR22789">
    <property type="entry name" value="FUCULOSE PHOSPHATE ALDOLASE"/>
    <property type="match status" value="1"/>
</dbReference>
<evidence type="ECO:0000259" key="3">
    <source>
        <dbReference type="SMART" id="SM01007"/>
    </source>
</evidence>